<gene>
    <name evidence="10" type="ORF">F0562_013104</name>
</gene>
<dbReference type="NCBIfam" id="TIGR01145">
    <property type="entry name" value="ATP_synt_delta"/>
    <property type="match status" value="1"/>
</dbReference>
<dbReference type="Gene3D" id="1.10.520.20">
    <property type="entry name" value="N-terminal domain of the delta subunit of the F1F0-ATP synthase"/>
    <property type="match status" value="1"/>
</dbReference>
<proteinExistence type="inferred from homology"/>
<keyword evidence="11" id="KW-1185">Reference proteome</keyword>
<comment type="subunit">
    <text evidence="3">F-type ATPases have 2 components, CF(1) - the catalytic core - and CF(0) - the membrane proton channel. CF(1) has five subunits: alpha(3), beta(3), gamma(1), delta(1), epsilon(1). CF(0) has three main subunits: a, b and c.</text>
</comment>
<dbReference type="InterPro" id="IPR020781">
    <property type="entry name" value="ATPase_OSCP/d_CS"/>
</dbReference>
<keyword evidence="6" id="KW-0406">Ion transport</keyword>
<evidence type="ECO:0000313" key="10">
    <source>
        <dbReference type="EMBL" id="KAA8522535.1"/>
    </source>
</evidence>
<dbReference type="InterPro" id="IPR026015">
    <property type="entry name" value="ATP_synth_OSCP/delta_N_sf"/>
</dbReference>
<dbReference type="EMBL" id="CM018048">
    <property type="protein sequence ID" value="KAA8522535.1"/>
    <property type="molecule type" value="Genomic_DNA"/>
</dbReference>
<evidence type="ECO:0000256" key="8">
    <source>
        <dbReference type="ARBA" id="ARBA00023310"/>
    </source>
</evidence>
<feature type="region of interest" description="Disordered" evidence="9">
    <location>
        <begin position="1"/>
        <end position="20"/>
    </location>
</feature>
<dbReference type="PROSITE" id="PS00389">
    <property type="entry name" value="ATPASE_DELTA"/>
    <property type="match status" value="1"/>
</dbReference>
<evidence type="ECO:0000256" key="2">
    <source>
        <dbReference type="ARBA" id="ARBA00007046"/>
    </source>
</evidence>
<protein>
    <recommendedName>
        <fullName evidence="12">ATP synthase delta chain</fullName>
    </recommendedName>
</protein>
<dbReference type="PANTHER" id="PTHR11910">
    <property type="entry name" value="ATP SYNTHASE DELTA CHAIN"/>
    <property type="match status" value="1"/>
</dbReference>
<keyword evidence="5" id="KW-0375">Hydrogen ion transport</keyword>
<evidence type="ECO:0008006" key="12">
    <source>
        <dbReference type="Google" id="ProtNLM"/>
    </source>
</evidence>
<dbReference type="SUPFAM" id="SSF47928">
    <property type="entry name" value="N-terminal domain of the delta subunit of the F1F0-ATP synthase"/>
    <property type="match status" value="1"/>
</dbReference>
<accession>A0A5J4ZUX3</accession>
<evidence type="ECO:0000256" key="3">
    <source>
        <dbReference type="ARBA" id="ARBA00011648"/>
    </source>
</evidence>
<dbReference type="Pfam" id="PF00213">
    <property type="entry name" value="OSCP"/>
    <property type="match status" value="1"/>
</dbReference>
<keyword evidence="8" id="KW-0066">ATP synthesis</keyword>
<comment type="subcellular location">
    <subcellularLocation>
        <location evidence="1">Membrane</location>
    </subcellularLocation>
</comment>
<reference evidence="10 11" key="1">
    <citation type="submission" date="2019-09" db="EMBL/GenBank/DDBJ databases">
        <title>A chromosome-level genome assembly of the Chinese tupelo Nyssa sinensis.</title>
        <authorList>
            <person name="Yang X."/>
            <person name="Kang M."/>
            <person name="Yang Y."/>
            <person name="Xiong H."/>
            <person name="Wang M."/>
            <person name="Zhang Z."/>
            <person name="Wang Z."/>
            <person name="Wu H."/>
            <person name="Ma T."/>
            <person name="Liu J."/>
            <person name="Xi Z."/>
        </authorList>
    </citation>
    <scope>NUCLEOTIDE SEQUENCE [LARGE SCALE GENOMIC DNA]</scope>
    <source>
        <strain evidence="10">J267</strain>
        <tissue evidence="10">Leaf</tissue>
    </source>
</reference>
<dbReference type="InterPro" id="IPR000711">
    <property type="entry name" value="ATPase_OSCP/dsu"/>
</dbReference>
<comment type="similarity">
    <text evidence="2">Belongs to the ATPase delta chain family.</text>
</comment>
<evidence type="ECO:0000256" key="1">
    <source>
        <dbReference type="ARBA" id="ARBA00004370"/>
    </source>
</evidence>
<name>A0A5J4ZUX3_9ASTE</name>
<evidence type="ECO:0000256" key="7">
    <source>
        <dbReference type="ARBA" id="ARBA00023136"/>
    </source>
</evidence>
<keyword evidence="4" id="KW-0813">Transport</keyword>
<dbReference type="GO" id="GO:0046933">
    <property type="term" value="F:proton-transporting ATP synthase activity, rotational mechanism"/>
    <property type="evidence" value="ECO:0007669"/>
    <property type="project" value="InterPro"/>
</dbReference>
<dbReference type="HAMAP" id="MF_01416">
    <property type="entry name" value="ATP_synth_delta_bact"/>
    <property type="match status" value="1"/>
</dbReference>
<dbReference type="GO" id="GO:0016020">
    <property type="term" value="C:membrane"/>
    <property type="evidence" value="ECO:0007669"/>
    <property type="project" value="UniProtKB-SubCell"/>
</dbReference>
<evidence type="ECO:0000256" key="9">
    <source>
        <dbReference type="SAM" id="MobiDB-lite"/>
    </source>
</evidence>
<evidence type="ECO:0000256" key="6">
    <source>
        <dbReference type="ARBA" id="ARBA00023065"/>
    </source>
</evidence>
<keyword evidence="7" id="KW-0472">Membrane</keyword>
<dbReference type="OrthoDB" id="1262810at2759"/>
<dbReference type="Proteomes" id="UP000325577">
    <property type="component" value="Linkage Group LG5"/>
</dbReference>
<evidence type="ECO:0000256" key="4">
    <source>
        <dbReference type="ARBA" id="ARBA00022448"/>
    </source>
</evidence>
<evidence type="ECO:0000256" key="5">
    <source>
        <dbReference type="ARBA" id="ARBA00022781"/>
    </source>
</evidence>
<organism evidence="10 11">
    <name type="scientific">Nyssa sinensis</name>
    <dbReference type="NCBI Taxonomy" id="561372"/>
    <lineage>
        <taxon>Eukaryota</taxon>
        <taxon>Viridiplantae</taxon>
        <taxon>Streptophyta</taxon>
        <taxon>Embryophyta</taxon>
        <taxon>Tracheophyta</taxon>
        <taxon>Spermatophyta</taxon>
        <taxon>Magnoliopsida</taxon>
        <taxon>eudicotyledons</taxon>
        <taxon>Gunneridae</taxon>
        <taxon>Pentapetalae</taxon>
        <taxon>asterids</taxon>
        <taxon>Cornales</taxon>
        <taxon>Nyssaceae</taxon>
        <taxon>Nyssa</taxon>
    </lineage>
</organism>
<evidence type="ECO:0000313" key="11">
    <source>
        <dbReference type="Proteomes" id="UP000325577"/>
    </source>
</evidence>
<sequence length="265" mass="29243">MAALQQTPITFQSRSPPSRQITSRFQSHIPLKISFSGGFPSLKLPKFAGKSRSRGGAAGTKMAESPAGSYATALADSAKANGTLEKTTDDLDKVAKIFADKQVYDFFVNPTIDIEKKRKVIDEVASSSKIQPQTENFLNILIDMKRIELIKEIVKEYEIVYNKLTDTELAIVTSVVKLESQHLAQIAKGVQKLTGAKNVRIKTELDPSLVAGFTIRYGNSASKLIDMSVKKQLEEIATQLDLGDIQLAISREACYKITTDLLKFR</sequence>
<dbReference type="AlphaFoldDB" id="A0A5J4ZUX3"/>
<dbReference type="PRINTS" id="PR00125">
    <property type="entry name" value="ATPASEDELTA"/>
</dbReference>